<dbReference type="InterPro" id="IPR052209">
    <property type="entry name" value="CbiZ"/>
</dbReference>
<accession>A0A7W7C780</accession>
<evidence type="ECO:0000313" key="2">
    <source>
        <dbReference type="Proteomes" id="UP000533598"/>
    </source>
</evidence>
<dbReference type="PANTHER" id="PTHR35336:SF5">
    <property type="entry name" value="ADENOSYLCOBINAMIDE AMIDOHYDROLASE"/>
    <property type="match status" value="1"/>
</dbReference>
<dbReference type="GO" id="GO:0016787">
    <property type="term" value="F:hydrolase activity"/>
    <property type="evidence" value="ECO:0007669"/>
    <property type="project" value="UniProtKB-KW"/>
</dbReference>
<dbReference type="EMBL" id="JACHMH010000001">
    <property type="protein sequence ID" value="MBB4675761.1"/>
    <property type="molecule type" value="Genomic_DNA"/>
</dbReference>
<protein>
    <submittedName>
        <fullName evidence="1">Adenosylcobinamide amidohydrolase</fullName>
    </submittedName>
</protein>
<keyword evidence="1" id="KW-0378">Hydrolase</keyword>
<dbReference type="AlphaFoldDB" id="A0A7W7C780"/>
<sequence length="212" mass="21751">MTPETEWLDGFPVLAWQLDRPWLAISSAVLGGGLGERDWVLNATVPTGYDRTDPEVHCAQMAERIGLSGNGTALLTAVDVRHAVLSEGAGVSVTATTGVGQPLWAASAEPPVWLPPPGTINVVGWLPVRLTEGALVNAVATVAEAKAQALVQAGIEGTGTCTDATVLLCPADGHAERYGGPRSLIGSALAQAVHTAISTGLRLTAGEARFGS</sequence>
<organism evidence="1 2">
    <name type="scientific">Crossiella cryophila</name>
    <dbReference type="NCBI Taxonomy" id="43355"/>
    <lineage>
        <taxon>Bacteria</taxon>
        <taxon>Bacillati</taxon>
        <taxon>Actinomycetota</taxon>
        <taxon>Actinomycetes</taxon>
        <taxon>Pseudonocardiales</taxon>
        <taxon>Pseudonocardiaceae</taxon>
        <taxon>Crossiella</taxon>
    </lineage>
</organism>
<proteinExistence type="predicted"/>
<gene>
    <name evidence="1" type="ORF">HNR67_001879</name>
</gene>
<dbReference type="RefSeq" id="WP_185001684.1">
    <property type="nucleotide sequence ID" value="NZ_BAAAUI010000077.1"/>
</dbReference>
<dbReference type="Pfam" id="PF01955">
    <property type="entry name" value="CbiZ"/>
    <property type="match status" value="1"/>
</dbReference>
<reference evidence="1 2" key="1">
    <citation type="submission" date="2020-08" db="EMBL/GenBank/DDBJ databases">
        <title>Sequencing the genomes of 1000 actinobacteria strains.</title>
        <authorList>
            <person name="Klenk H.-P."/>
        </authorList>
    </citation>
    <scope>NUCLEOTIDE SEQUENCE [LARGE SCALE GENOMIC DNA]</scope>
    <source>
        <strain evidence="1 2">DSM 44230</strain>
    </source>
</reference>
<dbReference type="PANTHER" id="PTHR35336">
    <property type="entry name" value="ADENOSYLCOBINAMIDE AMIDOHYDROLASE"/>
    <property type="match status" value="1"/>
</dbReference>
<name>A0A7W7C780_9PSEU</name>
<evidence type="ECO:0000313" key="1">
    <source>
        <dbReference type="EMBL" id="MBB4675761.1"/>
    </source>
</evidence>
<comment type="caution">
    <text evidence="1">The sequence shown here is derived from an EMBL/GenBank/DDBJ whole genome shotgun (WGS) entry which is preliminary data.</text>
</comment>
<dbReference type="InterPro" id="IPR002808">
    <property type="entry name" value="AdoCbi_amidolase"/>
</dbReference>
<dbReference type="Proteomes" id="UP000533598">
    <property type="component" value="Unassembled WGS sequence"/>
</dbReference>
<keyword evidence="2" id="KW-1185">Reference proteome</keyword>